<dbReference type="NCBIfam" id="TIGR00055">
    <property type="entry name" value="uppS"/>
    <property type="match status" value="1"/>
</dbReference>
<evidence type="ECO:0000256" key="2">
    <source>
        <dbReference type="ARBA" id="ARBA00038453"/>
    </source>
</evidence>
<comment type="caution">
    <text evidence="3">The sequence shown here is derived from an EMBL/GenBank/DDBJ whole genome shotgun (WGS) entry which is preliminary data.</text>
</comment>
<dbReference type="InterPro" id="IPR018520">
    <property type="entry name" value="UPP_synth-like_CS"/>
</dbReference>
<reference evidence="3 4" key="1">
    <citation type="submission" date="2021-01" db="EMBL/GenBank/DDBJ databases">
        <title>Whole genome shotgun sequence of Asanoa siamensis NBRC 107932.</title>
        <authorList>
            <person name="Komaki H."/>
            <person name="Tamura T."/>
        </authorList>
    </citation>
    <scope>NUCLEOTIDE SEQUENCE [LARGE SCALE GENOMIC DNA]</scope>
    <source>
        <strain evidence="3 4">NBRC 107932</strain>
    </source>
</reference>
<dbReference type="SUPFAM" id="SSF64005">
    <property type="entry name" value="Undecaprenyl diphosphate synthase"/>
    <property type="match status" value="1"/>
</dbReference>
<name>A0ABQ4D368_9ACTN</name>
<evidence type="ECO:0000256" key="1">
    <source>
        <dbReference type="ARBA" id="ARBA00022679"/>
    </source>
</evidence>
<gene>
    <name evidence="3" type="ORF">Asi02nite_74670</name>
</gene>
<dbReference type="InterPro" id="IPR001441">
    <property type="entry name" value="UPP_synth-like"/>
</dbReference>
<dbReference type="Proteomes" id="UP000604117">
    <property type="component" value="Unassembled WGS sequence"/>
</dbReference>
<dbReference type="PROSITE" id="PS01066">
    <property type="entry name" value="UPP_SYNTHASE"/>
    <property type="match status" value="1"/>
</dbReference>
<organism evidence="3 4">
    <name type="scientific">Asanoa siamensis</name>
    <dbReference type="NCBI Taxonomy" id="926357"/>
    <lineage>
        <taxon>Bacteria</taxon>
        <taxon>Bacillati</taxon>
        <taxon>Actinomycetota</taxon>
        <taxon>Actinomycetes</taxon>
        <taxon>Micromonosporales</taxon>
        <taxon>Micromonosporaceae</taxon>
        <taxon>Asanoa</taxon>
    </lineage>
</organism>
<protein>
    <submittedName>
        <fullName evidence="3">Short-chain Z-isoprenyl diphosphate synthase</fullName>
    </submittedName>
</protein>
<dbReference type="EMBL" id="BONE01000110">
    <property type="protein sequence ID" value="GIF77949.1"/>
    <property type="molecule type" value="Genomic_DNA"/>
</dbReference>
<dbReference type="PANTHER" id="PTHR10291:SF43">
    <property type="entry name" value="DEHYDRODOLICHYL DIPHOSPHATE SYNTHASE COMPLEX SUBUNIT DHDDS"/>
    <property type="match status" value="1"/>
</dbReference>
<dbReference type="PANTHER" id="PTHR10291">
    <property type="entry name" value="DEHYDRODOLICHYL DIPHOSPHATE SYNTHASE FAMILY MEMBER"/>
    <property type="match status" value="1"/>
</dbReference>
<accession>A0ABQ4D368</accession>
<dbReference type="CDD" id="cd00475">
    <property type="entry name" value="Cis_IPPS"/>
    <property type="match status" value="1"/>
</dbReference>
<keyword evidence="4" id="KW-1185">Reference proteome</keyword>
<evidence type="ECO:0000313" key="3">
    <source>
        <dbReference type="EMBL" id="GIF77949.1"/>
    </source>
</evidence>
<dbReference type="Pfam" id="PF01255">
    <property type="entry name" value="Prenyltransf"/>
    <property type="match status" value="1"/>
</dbReference>
<evidence type="ECO:0000313" key="4">
    <source>
        <dbReference type="Proteomes" id="UP000604117"/>
    </source>
</evidence>
<sequence>MIMFPRALLERAYARRLRRALTSVPRHVAIVTDGNPGHVSKVLTWCGEVGISCVTVYAAAVSEPRGAEVDHLTLLISEVCRTRPGQPSSRWRLRVAGRVDVLPDATRTALKEAEEATRGRPWTLTVAIGYDGRAEVVEAVRRQLSEAAALGETPSTLAARFDPADIDVHLWVSGLPDTDLVIRTSGERRMSGFLLWQSAFSELYFCDVYWPGFRKIDFLRALRAYAGRMAAVD</sequence>
<dbReference type="Gene3D" id="3.40.1180.10">
    <property type="entry name" value="Decaprenyl diphosphate synthase-like"/>
    <property type="match status" value="1"/>
</dbReference>
<dbReference type="InterPro" id="IPR036424">
    <property type="entry name" value="UPP_synth-like_sf"/>
</dbReference>
<comment type="similarity">
    <text evidence="2">Belongs to the UPP synthase family. Z-FPP synthase subfamily.</text>
</comment>
<dbReference type="RefSeq" id="WP_239127573.1">
    <property type="nucleotide sequence ID" value="NZ_BONE01000110.1"/>
</dbReference>
<proteinExistence type="inferred from homology"/>
<keyword evidence="1" id="KW-0808">Transferase</keyword>